<protein>
    <submittedName>
        <fullName evidence="1">Uncharacterized protein</fullName>
    </submittedName>
</protein>
<name>A0A428R558_9HYPO</name>
<keyword evidence="2" id="KW-1185">Reference proteome</keyword>
<dbReference type="EMBL" id="NKCI01000003">
    <property type="protein sequence ID" value="RSL72665.1"/>
    <property type="molecule type" value="Genomic_DNA"/>
</dbReference>
<accession>A0A428R558</accession>
<dbReference type="Proteomes" id="UP000288168">
    <property type="component" value="Unassembled WGS sequence"/>
</dbReference>
<dbReference type="AlphaFoldDB" id="A0A428R558"/>
<evidence type="ECO:0000313" key="1">
    <source>
        <dbReference type="EMBL" id="RSL72665.1"/>
    </source>
</evidence>
<reference evidence="1 2" key="1">
    <citation type="submission" date="2017-06" db="EMBL/GenBank/DDBJ databases">
        <title>Comparative genomic analysis of Ambrosia Fusariam Clade fungi.</title>
        <authorList>
            <person name="Stajich J.E."/>
            <person name="Carrillo J."/>
            <person name="Kijimoto T."/>
            <person name="Eskalen A."/>
            <person name="O'Donnell K."/>
            <person name="Kasson M."/>
        </authorList>
    </citation>
    <scope>NUCLEOTIDE SEQUENCE [LARGE SCALE GENOMIC DNA]</scope>
    <source>
        <strain evidence="1 2">NRRL62584</strain>
    </source>
</reference>
<gene>
    <name evidence="1" type="ORF">CEP54_000598</name>
</gene>
<sequence length="69" mass="7827">MEPFVLEDADGSRNGRRSLRRARATIVIGAGLAVLACHVTWHTRLPQIIQTHKPDNFTPKFRSRFTTPN</sequence>
<organism evidence="1 2">
    <name type="scientific">Fusarium duplospermum</name>
    <dbReference type="NCBI Taxonomy" id="1325734"/>
    <lineage>
        <taxon>Eukaryota</taxon>
        <taxon>Fungi</taxon>
        <taxon>Dikarya</taxon>
        <taxon>Ascomycota</taxon>
        <taxon>Pezizomycotina</taxon>
        <taxon>Sordariomycetes</taxon>
        <taxon>Hypocreomycetidae</taxon>
        <taxon>Hypocreales</taxon>
        <taxon>Nectriaceae</taxon>
        <taxon>Fusarium</taxon>
        <taxon>Fusarium solani species complex</taxon>
    </lineage>
</organism>
<comment type="caution">
    <text evidence="1">The sequence shown here is derived from an EMBL/GenBank/DDBJ whole genome shotgun (WGS) entry which is preliminary data.</text>
</comment>
<evidence type="ECO:0000313" key="2">
    <source>
        <dbReference type="Proteomes" id="UP000288168"/>
    </source>
</evidence>
<proteinExistence type="predicted"/>